<gene>
    <name evidence="1" type="ORF">KI688_011506</name>
</gene>
<keyword evidence="2" id="KW-1185">Reference proteome</keyword>
<evidence type="ECO:0000313" key="2">
    <source>
        <dbReference type="Proteomes" id="UP000707451"/>
    </source>
</evidence>
<dbReference type="EMBL" id="JAHRHY010000007">
    <property type="protein sequence ID" value="KAG9067915.1"/>
    <property type="molecule type" value="Genomic_DNA"/>
</dbReference>
<dbReference type="SUPFAM" id="SSF52047">
    <property type="entry name" value="RNI-like"/>
    <property type="match status" value="1"/>
</dbReference>
<dbReference type="AlphaFoldDB" id="A0A9P8BTR3"/>
<accession>A0A9P8BTR3</accession>
<reference evidence="1" key="1">
    <citation type="submission" date="2021-06" db="EMBL/GenBank/DDBJ databases">
        <title>Genome Sequence of Mortierella hyaline Strain SCG-10, a Cold-Adapted, Nitrate-Reducing Fungus Isolated from Soil in Minnesota, USA.</title>
        <authorList>
            <person name="Aldossari N."/>
        </authorList>
    </citation>
    <scope>NUCLEOTIDE SEQUENCE</scope>
    <source>
        <strain evidence="1">SCG-10</strain>
    </source>
</reference>
<comment type="caution">
    <text evidence="1">The sequence shown here is derived from an EMBL/GenBank/DDBJ whole genome shotgun (WGS) entry which is preliminary data.</text>
</comment>
<protein>
    <submittedName>
        <fullName evidence="1">Uncharacterized protein</fullName>
    </submittedName>
</protein>
<dbReference type="Proteomes" id="UP000707451">
    <property type="component" value="Unassembled WGS sequence"/>
</dbReference>
<dbReference type="OrthoDB" id="2426225at2759"/>
<organism evidence="1 2">
    <name type="scientific">Linnemannia hyalina</name>
    <dbReference type="NCBI Taxonomy" id="64524"/>
    <lineage>
        <taxon>Eukaryota</taxon>
        <taxon>Fungi</taxon>
        <taxon>Fungi incertae sedis</taxon>
        <taxon>Mucoromycota</taxon>
        <taxon>Mortierellomycotina</taxon>
        <taxon>Mortierellomycetes</taxon>
        <taxon>Mortierellales</taxon>
        <taxon>Mortierellaceae</taxon>
        <taxon>Linnemannia</taxon>
    </lineage>
</organism>
<sequence>MAHVIALHLAQGSLFQCIQASKSWHAAFIPHLWRTFTEDGRQTTSWGALVAAIHTRRRHPEGLEWFKDVYRRHAKYIRHLTFHMPTILDACLEDAFEPLSPPLAEDSRTGPSGAGARIGAEAVAVPIATIAGRSLITNLESLTINVSPQNLEMYFPELFSRMQSRVFSFGGGAFGGGGFGAAAANNNITTTYDNTTTTNPIGVMPEVTGAGTADPERPFIEACLRLILNNPGLQTLYCVNNSRVFRGLQEIVQSAAGGEDGGTGRNSCSGSGSALRSLKILTIMSEDGLIPVLPPSVTNLTLIRNFGMWLDSKPGVPGPVHEGLEVLETSAESAAHIVALLNQAPSLKTLSIKGFGSRGYGFGGSQEAHAPVSNGFAWPLASQITVLKCWQSRGGSFVNVPAFERFFRCFPMLVEYHDDIWLPAVGAQLAEHCPFLEVISVPQKPNPNNRYPLRRLGVPVPDSVSLLLSSLSRLRVLDLSRENIKAKKILETPWVCLDLEEFCCQIVEVPYLTEEEERQVQEIRQREEAGAIGSVHQHRADKEEELMGLYQRCVYTRKHIMAQLSKLTSLKHLSLSPDLKIGNELFEFRHGATRCYKSERDGRIYIRYNDVLPDTLHLRLDTGLDQLSSLEKLEYLGFESMDHRMDTAEVEWMAKQFPRLKDMRGLVTEGHVGIEPDLKNDALVALMRRLRPEVAQRQSFGGYGAGSQTGGGLFGGFGQPVGAVESRS</sequence>
<name>A0A9P8BTR3_9FUNG</name>
<proteinExistence type="predicted"/>
<evidence type="ECO:0000313" key="1">
    <source>
        <dbReference type="EMBL" id="KAG9067915.1"/>
    </source>
</evidence>